<name>A0A841ZT09_9LIST</name>
<gene>
    <name evidence="1" type="ORF">HB912_11620</name>
</gene>
<sequence length="62" mass="7293">MYQVIGLETQKIYYEAPTKAAVSRWVNRHVIQTDERKKGFQSGRQTAFPEVFQIVYQGRSKE</sequence>
<dbReference type="RefSeq" id="WP_185374760.1">
    <property type="nucleotide sequence ID" value="NZ_JAARRM010000006.1"/>
</dbReference>
<organism evidence="1 2">
    <name type="scientific">Listeria aquatica</name>
    <dbReference type="NCBI Taxonomy" id="1494960"/>
    <lineage>
        <taxon>Bacteria</taxon>
        <taxon>Bacillati</taxon>
        <taxon>Bacillota</taxon>
        <taxon>Bacilli</taxon>
        <taxon>Bacillales</taxon>
        <taxon>Listeriaceae</taxon>
        <taxon>Listeria</taxon>
    </lineage>
</organism>
<reference evidence="1 2" key="1">
    <citation type="submission" date="2020-03" db="EMBL/GenBank/DDBJ databases">
        <title>Soil Listeria distribution.</title>
        <authorList>
            <person name="Liao J."/>
            <person name="Wiedmann M."/>
        </authorList>
    </citation>
    <scope>NUCLEOTIDE SEQUENCE [LARGE SCALE GENOMIC DNA]</scope>
    <source>
        <strain evidence="1 2">FSL L7-1507</strain>
    </source>
</reference>
<dbReference type="AlphaFoldDB" id="A0A841ZT09"/>
<comment type="caution">
    <text evidence="1">The sequence shown here is derived from an EMBL/GenBank/DDBJ whole genome shotgun (WGS) entry which is preliminary data.</text>
</comment>
<evidence type="ECO:0000313" key="1">
    <source>
        <dbReference type="EMBL" id="MBC1522295.1"/>
    </source>
</evidence>
<evidence type="ECO:0000313" key="2">
    <source>
        <dbReference type="Proteomes" id="UP000559885"/>
    </source>
</evidence>
<dbReference type="EMBL" id="JAARRM010000006">
    <property type="protein sequence ID" value="MBC1522295.1"/>
    <property type="molecule type" value="Genomic_DNA"/>
</dbReference>
<accession>A0A841ZT09</accession>
<protein>
    <submittedName>
        <fullName evidence="1">Uncharacterized protein</fullName>
    </submittedName>
</protein>
<dbReference type="Proteomes" id="UP000559885">
    <property type="component" value="Unassembled WGS sequence"/>
</dbReference>
<proteinExistence type="predicted"/>